<dbReference type="AlphaFoldDB" id="A0A0B6Z208"/>
<feature type="non-terminal residue" evidence="1">
    <location>
        <position position="194"/>
    </location>
</feature>
<feature type="non-terminal residue" evidence="1">
    <location>
        <position position="1"/>
    </location>
</feature>
<sequence>SPTGKDLLYQRVISYNVPCFEPKPALTCSITAVLHLKCIQSNQHCTFQFHYVPQKVKARMHYNDDSTARLRTTANITRENQGIVEAMYVDDQVNKNASIFNVHSQLQAYCQENPDLMHQQDLLLQEPSYLHNINSSRSSNNRTAKNENLKYVFQASNKMMFSALKGMNVSEGVEQILPSNSKGHNDDDTESSNA</sequence>
<reference evidence="1" key="1">
    <citation type="submission" date="2014-12" db="EMBL/GenBank/DDBJ databases">
        <title>Insight into the proteome of Arion vulgaris.</title>
        <authorList>
            <person name="Aradska J."/>
            <person name="Bulat T."/>
            <person name="Smidak R."/>
            <person name="Sarate P."/>
            <person name="Gangsoo J."/>
            <person name="Sialana F."/>
            <person name="Bilban M."/>
            <person name="Lubec G."/>
        </authorList>
    </citation>
    <scope>NUCLEOTIDE SEQUENCE</scope>
    <source>
        <tissue evidence="1">Skin</tissue>
    </source>
</reference>
<organism evidence="1">
    <name type="scientific">Arion vulgaris</name>
    <dbReference type="NCBI Taxonomy" id="1028688"/>
    <lineage>
        <taxon>Eukaryota</taxon>
        <taxon>Metazoa</taxon>
        <taxon>Spiralia</taxon>
        <taxon>Lophotrochozoa</taxon>
        <taxon>Mollusca</taxon>
        <taxon>Gastropoda</taxon>
        <taxon>Heterobranchia</taxon>
        <taxon>Euthyneura</taxon>
        <taxon>Panpulmonata</taxon>
        <taxon>Eupulmonata</taxon>
        <taxon>Stylommatophora</taxon>
        <taxon>Helicina</taxon>
        <taxon>Arionoidea</taxon>
        <taxon>Arionidae</taxon>
        <taxon>Arion</taxon>
    </lineage>
</organism>
<evidence type="ECO:0000313" key="1">
    <source>
        <dbReference type="EMBL" id="CEK61951.1"/>
    </source>
</evidence>
<gene>
    <name evidence="1" type="primary">ORF43760</name>
</gene>
<name>A0A0B6Z208_9EUPU</name>
<dbReference type="EMBL" id="HACG01015086">
    <property type="protein sequence ID" value="CEK61951.1"/>
    <property type="molecule type" value="Transcribed_RNA"/>
</dbReference>
<protein>
    <submittedName>
        <fullName evidence="1">Uncharacterized protein</fullName>
    </submittedName>
</protein>
<proteinExistence type="predicted"/>
<accession>A0A0B6Z208</accession>